<protein>
    <recommendedName>
        <fullName evidence="3">DUF3108 domain-containing protein</fullName>
    </recommendedName>
</protein>
<reference evidence="2" key="1">
    <citation type="journal article" date="2019" name="Int. J. Syst. Evol. Microbiol.">
        <title>The Global Catalogue of Microorganisms (GCM) 10K type strain sequencing project: providing services to taxonomists for standard genome sequencing and annotation.</title>
        <authorList>
            <consortium name="The Broad Institute Genomics Platform"/>
            <consortium name="The Broad Institute Genome Sequencing Center for Infectious Disease"/>
            <person name="Wu L."/>
            <person name="Ma J."/>
        </authorList>
    </citation>
    <scope>NUCLEOTIDE SEQUENCE [LARGE SCALE GENOMIC DNA]</scope>
    <source>
        <strain evidence="2">CCUG 57942</strain>
    </source>
</reference>
<sequence>MRKHWMIVWLVVVSLLGGAAMAEVERSLRFKVYTWYDELRDRADQVEVPQLYYRVSAERYVPIELSHSQVSVECKTKLTDALILFERHVNAEGEESYEPAVSAKLSKATKQAFVYLFPFEGKLAMMVVDTGEEAIPSSSMLFINRSQKPVVVELNGKKVEVGSLKKGVISYRLGEQKTLRLKVVEQGKSRPLSVMTVGAREGQRLIGLFYPVRQGRYRVLIEREVDDQSILIAQ</sequence>
<comment type="caution">
    <text evidence="1">The sequence shown here is derived from an EMBL/GenBank/DDBJ whole genome shotgun (WGS) entry which is preliminary data.</text>
</comment>
<keyword evidence="2" id="KW-1185">Reference proteome</keyword>
<dbReference type="EMBL" id="JBHUJB010000083">
    <property type="protein sequence ID" value="MFD2160581.1"/>
    <property type="molecule type" value="Genomic_DNA"/>
</dbReference>
<evidence type="ECO:0000313" key="1">
    <source>
        <dbReference type="EMBL" id="MFD2160581.1"/>
    </source>
</evidence>
<proteinExistence type="predicted"/>
<gene>
    <name evidence="1" type="ORF">ACFSW8_16875</name>
</gene>
<evidence type="ECO:0008006" key="3">
    <source>
        <dbReference type="Google" id="ProtNLM"/>
    </source>
</evidence>
<dbReference type="Proteomes" id="UP001597389">
    <property type="component" value="Unassembled WGS sequence"/>
</dbReference>
<organism evidence="1 2">
    <name type="scientific">Rubritalea tangerina</name>
    <dbReference type="NCBI Taxonomy" id="430798"/>
    <lineage>
        <taxon>Bacteria</taxon>
        <taxon>Pseudomonadati</taxon>
        <taxon>Verrucomicrobiota</taxon>
        <taxon>Verrucomicrobiia</taxon>
        <taxon>Verrucomicrobiales</taxon>
        <taxon>Rubritaleaceae</taxon>
        <taxon>Rubritalea</taxon>
    </lineage>
</organism>
<name>A0ABW4ZFD7_9BACT</name>
<dbReference type="RefSeq" id="WP_377087874.1">
    <property type="nucleotide sequence ID" value="NZ_JBHSJL010000014.1"/>
</dbReference>
<evidence type="ECO:0000313" key="2">
    <source>
        <dbReference type="Proteomes" id="UP001597389"/>
    </source>
</evidence>
<accession>A0ABW4ZFD7</accession>